<keyword evidence="1" id="KW-0732">Signal</keyword>
<gene>
    <name evidence="2" type="primary">LOC107821791</name>
</gene>
<dbReference type="RefSeq" id="XP_016503741.1">
    <property type="nucleotide sequence ID" value="XM_016648255.1"/>
</dbReference>
<dbReference type="PANTHER" id="PTHR33880">
    <property type="entry name" value="EXPRESSED PROTEIN"/>
    <property type="match status" value="1"/>
</dbReference>
<protein>
    <submittedName>
        <fullName evidence="2">Uncharacterized protein At4g14100-like isoform X2</fullName>
    </submittedName>
</protein>
<feature type="chain" id="PRO_5010332046" evidence="1">
    <location>
        <begin position="23"/>
        <end position="178"/>
    </location>
</feature>
<accession>A0A1S4CRP0</accession>
<dbReference type="OrthoDB" id="406551at2759"/>
<feature type="signal peptide" evidence="1">
    <location>
        <begin position="1"/>
        <end position="22"/>
    </location>
</feature>
<name>A0A1S4CRP0_TOBAC</name>
<dbReference type="InterPro" id="IPR038941">
    <property type="entry name" value="At4g14100-like"/>
</dbReference>
<sequence>MFPPIKFIFLVTVYTLLFPSIAFESESTDPIPEPWPHQFHAITIMNYTQGLRKVDLWYDWPNKRYMHINQYQLGKTLYGVEWQNGQKYKDGFLCNVWDKVGFLRYYEDAVTKIPVYWHFYDGLVEHIMAFEVEKVLEDSKWQAPAYCFKEVEKESISLLENLATSHFRDVVNGEVAEN</sequence>
<proteinExistence type="predicted"/>
<dbReference type="PANTHER" id="PTHR33880:SF19">
    <property type="entry name" value="EXPRESSED PROTEIN"/>
    <property type="match status" value="1"/>
</dbReference>
<evidence type="ECO:0000256" key="1">
    <source>
        <dbReference type="SAM" id="SignalP"/>
    </source>
</evidence>
<dbReference type="AlphaFoldDB" id="A0A1S4CRP0"/>
<reference evidence="2" key="1">
    <citation type="submission" date="2025-08" db="UniProtKB">
        <authorList>
            <consortium name="RefSeq"/>
        </authorList>
    </citation>
    <scope>IDENTIFICATION</scope>
</reference>
<evidence type="ECO:0000313" key="2">
    <source>
        <dbReference type="RefSeq" id="XP_016503741.1"/>
    </source>
</evidence>
<organism evidence="2">
    <name type="scientific">Nicotiana tabacum</name>
    <name type="common">Common tobacco</name>
    <dbReference type="NCBI Taxonomy" id="4097"/>
    <lineage>
        <taxon>Eukaryota</taxon>
        <taxon>Viridiplantae</taxon>
        <taxon>Streptophyta</taxon>
        <taxon>Embryophyta</taxon>
        <taxon>Tracheophyta</taxon>
        <taxon>Spermatophyta</taxon>
        <taxon>Magnoliopsida</taxon>
        <taxon>eudicotyledons</taxon>
        <taxon>Gunneridae</taxon>
        <taxon>Pentapetalae</taxon>
        <taxon>asterids</taxon>
        <taxon>lamiids</taxon>
        <taxon>Solanales</taxon>
        <taxon>Solanaceae</taxon>
        <taxon>Nicotianoideae</taxon>
        <taxon>Nicotianeae</taxon>
        <taxon>Nicotiana</taxon>
    </lineage>
</organism>